<feature type="region of interest" description="Disordered" evidence="1">
    <location>
        <begin position="32"/>
        <end position="56"/>
    </location>
</feature>
<accession>A0A919MR20</accession>
<sequence>MFPYNDPYIQLELHRQHVAELILEAAGHRRFRGASTGRHRRLSRWRRAPARRPAAV</sequence>
<dbReference type="EMBL" id="BOMV01000051">
    <property type="protein sequence ID" value="GIE96741.1"/>
    <property type="molecule type" value="Genomic_DNA"/>
</dbReference>
<evidence type="ECO:0000313" key="3">
    <source>
        <dbReference type="Proteomes" id="UP000636960"/>
    </source>
</evidence>
<evidence type="ECO:0000256" key="1">
    <source>
        <dbReference type="SAM" id="MobiDB-lite"/>
    </source>
</evidence>
<dbReference type="AlphaFoldDB" id="A0A919MR20"/>
<comment type="caution">
    <text evidence="2">The sequence shown here is derived from an EMBL/GenBank/DDBJ whole genome shotgun (WGS) entry which is preliminary data.</text>
</comment>
<keyword evidence="3" id="KW-1185">Reference proteome</keyword>
<organism evidence="2 3">
    <name type="scientific">Paractinoplanes rishiriensis</name>
    <dbReference type="NCBI Taxonomy" id="1050105"/>
    <lineage>
        <taxon>Bacteria</taxon>
        <taxon>Bacillati</taxon>
        <taxon>Actinomycetota</taxon>
        <taxon>Actinomycetes</taxon>
        <taxon>Micromonosporales</taxon>
        <taxon>Micromonosporaceae</taxon>
        <taxon>Paractinoplanes</taxon>
    </lineage>
</organism>
<feature type="compositionally biased region" description="Basic residues" evidence="1">
    <location>
        <begin position="32"/>
        <end position="50"/>
    </location>
</feature>
<proteinExistence type="predicted"/>
<reference evidence="2" key="1">
    <citation type="submission" date="2021-01" db="EMBL/GenBank/DDBJ databases">
        <title>Whole genome shotgun sequence of Actinoplanes rishiriensis NBRC 108556.</title>
        <authorList>
            <person name="Komaki H."/>
            <person name="Tamura T."/>
        </authorList>
    </citation>
    <scope>NUCLEOTIDE SEQUENCE</scope>
    <source>
        <strain evidence="2">NBRC 108556</strain>
    </source>
</reference>
<evidence type="ECO:0000313" key="2">
    <source>
        <dbReference type="EMBL" id="GIE96741.1"/>
    </source>
</evidence>
<name>A0A919MR20_9ACTN</name>
<dbReference type="RefSeq" id="WP_203782986.1">
    <property type="nucleotide sequence ID" value="NZ_BOMV01000051.1"/>
</dbReference>
<protein>
    <submittedName>
        <fullName evidence="2">Uncharacterized protein</fullName>
    </submittedName>
</protein>
<gene>
    <name evidence="2" type="ORF">Ari01nite_42060</name>
</gene>
<dbReference type="Proteomes" id="UP000636960">
    <property type="component" value="Unassembled WGS sequence"/>
</dbReference>